<accession>A0ABQ4ZAH5</accession>
<dbReference type="Proteomes" id="UP001151760">
    <property type="component" value="Unassembled WGS sequence"/>
</dbReference>
<dbReference type="InterPro" id="IPR041588">
    <property type="entry name" value="Integrase_H2C2"/>
</dbReference>
<reference evidence="4" key="2">
    <citation type="submission" date="2022-01" db="EMBL/GenBank/DDBJ databases">
        <authorList>
            <person name="Yamashiro T."/>
            <person name="Shiraishi A."/>
            <person name="Satake H."/>
            <person name="Nakayama K."/>
        </authorList>
    </citation>
    <scope>NUCLEOTIDE SEQUENCE</scope>
</reference>
<evidence type="ECO:0000259" key="2">
    <source>
        <dbReference type="Pfam" id="PF00078"/>
    </source>
</evidence>
<dbReference type="SUPFAM" id="SSF56672">
    <property type="entry name" value="DNA/RNA polymerases"/>
    <property type="match status" value="1"/>
</dbReference>
<feature type="compositionally biased region" description="Basic and acidic residues" evidence="1">
    <location>
        <begin position="16"/>
        <end position="38"/>
    </location>
</feature>
<dbReference type="GO" id="GO:0003964">
    <property type="term" value="F:RNA-directed DNA polymerase activity"/>
    <property type="evidence" value="ECO:0007669"/>
    <property type="project" value="UniProtKB-KW"/>
</dbReference>
<reference evidence="4" key="1">
    <citation type="journal article" date="2022" name="Int. J. Mol. Sci.">
        <title>Draft Genome of Tanacetum Coccineum: Genomic Comparison of Closely Related Tanacetum-Family Plants.</title>
        <authorList>
            <person name="Yamashiro T."/>
            <person name="Shiraishi A."/>
            <person name="Nakayama K."/>
            <person name="Satake H."/>
        </authorList>
    </citation>
    <scope>NUCLEOTIDE SEQUENCE</scope>
</reference>
<dbReference type="InterPro" id="IPR000477">
    <property type="entry name" value="RT_dom"/>
</dbReference>
<feature type="region of interest" description="Disordered" evidence="1">
    <location>
        <begin position="1"/>
        <end position="38"/>
    </location>
</feature>
<dbReference type="CDD" id="cd01647">
    <property type="entry name" value="RT_LTR"/>
    <property type="match status" value="1"/>
</dbReference>
<dbReference type="InterPro" id="IPR043128">
    <property type="entry name" value="Rev_trsase/Diguanyl_cyclase"/>
</dbReference>
<evidence type="ECO:0000256" key="1">
    <source>
        <dbReference type="SAM" id="MobiDB-lite"/>
    </source>
</evidence>
<feature type="domain" description="Reverse transcriptase" evidence="2">
    <location>
        <begin position="92"/>
        <end position="163"/>
    </location>
</feature>
<keyword evidence="5" id="KW-1185">Reference proteome</keyword>
<gene>
    <name evidence="4" type="ORF">Tco_0752464</name>
</gene>
<feature type="domain" description="Integrase zinc-binding" evidence="3">
    <location>
        <begin position="234"/>
        <end position="287"/>
    </location>
</feature>
<dbReference type="InterPro" id="IPR053134">
    <property type="entry name" value="RNA-dir_DNA_polymerase"/>
</dbReference>
<dbReference type="PANTHER" id="PTHR24559:SF444">
    <property type="entry name" value="REVERSE TRANSCRIPTASE DOMAIN-CONTAINING PROTEIN"/>
    <property type="match status" value="1"/>
</dbReference>
<protein>
    <submittedName>
        <fullName evidence="4">Reverse transcriptase domain-containing protein</fullName>
    </submittedName>
</protein>
<evidence type="ECO:0000259" key="3">
    <source>
        <dbReference type="Pfam" id="PF17921"/>
    </source>
</evidence>
<name>A0ABQ4ZAH5_9ASTR</name>
<comment type="caution">
    <text evidence="4">The sequence shown here is derived from an EMBL/GenBank/DDBJ whole genome shotgun (WGS) entry which is preliminary data.</text>
</comment>
<dbReference type="InterPro" id="IPR043502">
    <property type="entry name" value="DNA/RNA_pol_sf"/>
</dbReference>
<dbReference type="EMBL" id="BQNB010011086">
    <property type="protein sequence ID" value="GJS85923.1"/>
    <property type="molecule type" value="Genomic_DNA"/>
</dbReference>
<dbReference type="Gene3D" id="3.10.10.10">
    <property type="entry name" value="HIV Type 1 Reverse Transcriptase, subunit A, domain 1"/>
    <property type="match status" value="1"/>
</dbReference>
<dbReference type="PANTHER" id="PTHR24559">
    <property type="entry name" value="TRANSPOSON TY3-I GAG-POL POLYPROTEIN"/>
    <property type="match status" value="1"/>
</dbReference>
<sequence length="319" mass="36547">MQKSGAVSQRHRRKIGKDDKDNDKGSKSRSQSMKEKSVINELTSGEIVSLNFIESIKEARSCVQDLTSWEIVSLNLLRFYKEVGHSKMADFGFFQIPIALEDQEKTTFTCPYRTFAYRRMPFGLCNAPATFQRCMMAIFHDMVEDFMEVFMDDFSVFDKKGAENLAADHLSRLEKPDLGTFTEEEITDEFPDKHLMILKAELNNDEPWYADYDEPYAFKLCSDNVMRRCVAGNEILEILGHCHFGPTGGHHSASITERKVYESGFNWPSIFKDAKDYVMRCDACQRSGNISSRKDFVKEISTNIGGEFSNLEDLEVLES</sequence>
<keyword evidence="4" id="KW-0808">Transferase</keyword>
<keyword evidence="4" id="KW-0695">RNA-directed DNA polymerase</keyword>
<keyword evidence="4" id="KW-0548">Nucleotidyltransferase</keyword>
<dbReference type="Gene3D" id="3.30.70.270">
    <property type="match status" value="1"/>
</dbReference>
<evidence type="ECO:0000313" key="4">
    <source>
        <dbReference type="EMBL" id="GJS85923.1"/>
    </source>
</evidence>
<dbReference type="Pfam" id="PF17921">
    <property type="entry name" value="Integrase_H2C2"/>
    <property type="match status" value="1"/>
</dbReference>
<evidence type="ECO:0000313" key="5">
    <source>
        <dbReference type="Proteomes" id="UP001151760"/>
    </source>
</evidence>
<dbReference type="Pfam" id="PF00078">
    <property type="entry name" value="RVT_1"/>
    <property type="match status" value="1"/>
</dbReference>
<organism evidence="4 5">
    <name type="scientific">Tanacetum coccineum</name>
    <dbReference type="NCBI Taxonomy" id="301880"/>
    <lineage>
        <taxon>Eukaryota</taxon>
        <taxon>Viridiplantae</taxon>
        <taxon>Streptophyta</taxon>
        <taxon>Embryophyta</taxon>
        <taxon>Tracheophyta</taxon>
        <taxon>Spermatophyta</taxon>
        <taxon>Magnoliopsida</taxon>
        <taxon>eudicotyledons</taxon>
        <taxon>Gunneridae</taxon>
        <taxon>Pentapetalae</taxon>
        <taxon>asterids</taxon>
        <taxon>campanulids</taxon>
        <taxon>Asterales</taxon>
        <taxon>Asteraceae</taxon>
        <taxon>Asteroideae</taxon>
        <taxon>Anthemideae</taxon>
        <taxon>Anthemidinae</taxon>
        <taxon>Tanacetum</taxon>
    </lineage>
</organism>
<dbReference type="Gene3D" id="1.10.340.70">
    <property type="match status" value="1"/>
</dbReference>
<proteinExistence type="predicted"/>